<dbReference type="InterPro" id="IPR024474">
    <property type="entry name" value="Znf_dom_IS66"/>
</dbReference>
<dbReference type="Pfam" id="PF13007">
    <property type="entry name" value="LZ_Tnp_IS66"/>
    <property type="match status" value="1"/>
</dbReference>
<feature type="compositionally biased region" description="Basic and acidic residues" evidence="1">
    <location>
        <begin position="102"/>
        <end position="111"/>
    </location>
</feature>
<dbReference type="PANTHER" id="PTHR33678">
    <property type="entry name" value="BLL1576 PROTEIN"/>
    <property type="match status" value="1"/>
</dbReference>
<feature type="region of interest" description="Disordered" evidence="1">
    <location>
        <begin position="77"/>
        <end position="111"/>
    </location>
</feature>
<dbReference type="Proteomes" id="UP001157440">
    <property type="component" value="Unassembled WGS sequence"/>
</dbReference>
<dbReference type="PANTHER" id="PTHR33678:SF1">
    <property type="entry name" value="BLL1576 PROTEIN"/>
    <property type="match status" value="1"/>
</dbReference>
<name>A0AA37TEU2_9HYPH</name>
<dbReference type="InterPro" id="IPR004291">
    <property type="entry name" value="Transposase_IS66_central"/>
</dbReference>
<evidence type="ECO:0000259" key="5">
    <source>
        <dbReference type="Pfam" id="PF13817"/>
    </source>
</evidence>
<dbReference type="NCBIfam" id="NF033517">
    <property type="entry name" value="transpos_IS66"/>
    <property type="match status" value="1"/>
</dbReference>
<evidence type="ECO:0000256" key="1">
    <source>
        <dbReference type="SAM" id="MobiDB-lite"/>
    </source>
</evidence>
<feature type="domain" description="Transposase TnpC homeodomain" evidence="4">
    <location>
        <begin position="37"/>
        <end position="112"/>
    </location>
</feature>
<evidence type="ECO:0000313" key="6">
    <source>
        <dbReference type="EMBL" id="GLS69893.1"/>
    </source>
</evidence>
<proteinExistence type="predicted"/>
<dbReference type="Pfam" id="PF13005">
    <property type="entry name" value="zf-IS66"/>
    <property type="match status" value="1"/>
</dbReference>
<evidence type="ECO:0000259" key="4">
    <source>
        <dbReference type="Pfam" id="PF13007"/>
    </source>
</evidence>
<reference evidence="7" key="1">
    <citation type="journal article" date="2019" name="Int. J. Syst. Evol. Microbiol.">
        <title>The Global Catalogue of Microorganisms (GCM) 10K type strain sequencing project: providing services to taxonomists for standard genome sequencing and annotation.</title>
        <authorList>
            <consortium name="The Broad Institute Genomics Platform"/>
            <consortium name="The Broad Institute Genome Sequencing Center for Infectious Disease"/>
            <person name="Wu L."/>
            <person name="Ma J."/>
        </authorList>
    </citation>
    <scope>NUCLEOTIDE SEQUENCE [LARGE SCALE GENOMIC DNA]</scope>
    <source>
        <strain evidence="7">NBRC 103632</strain>
    </source>
</reference>
<gene>
    <name evidence="6" type="ORF">GCM10007890_19060</name>
</gene>
<feature type="domain" description="Transposase IS66 central" evidence="2">
    <location>
        <begin position="176"/>
        <end position="464"/>
    </location>
</feature>
<dbReference type="Pfam" id="PF03050">
    <property type="entry name" value="DDE_Tnp_IS66"/>
    <property type="match status" value="1"/>
</dbReference>
<organism evidence="6 7">
    <name type="scientific">Methylobacterium tardum</name>
    <dbReference type="NCBI Taxonomy" id="374432"/>
    <lineage>
        <taxon>Bacteria</taxon>
        <taxon>Pseudomonadati</taxon>
        <taxon>Pseudomonadota</taxon>
        <taxon>Alphaproteobacteria</taxon>
        <taxon>Hyphomicrobiales</taxon>
        <taxon>Methylobacteriaceae</taxon>
        <taxon>Methylobacterium</taxon>
    </lineage>
</organism>
<evidence type="ECO:0000259" key="3">
    <source>
        <dbReference type="Pfam" id="PF13005"/>
    </source>
</evidence>
<accession>A0AA37TEU2</accession>
<sequence length="520" mass="57277">MPNAPEPPPLPTDLAAAHAMILAERAARLASEIAVERLKLEVARLRRERFGTSSERSARIDQLELVLEDLEETLAETRAQATAEPEALSGAASSRRKPARRPLPEHLPRERVVHPGPTTCACCGGARLRHLGEDVTETLERIPARWVVIQHVRERVSCSDCETIAQAPAPFHPIPRGRAGPNLLAEVMMAKFGLHLPLHRQSQRFAHEGVPIDVSTLAGWVGAVTTALSPLVTRIEAHVRGAERLHLDDTPVPVLAKGKTRTGRLWTVVRDDRPFGGPEPPAVAYFYSPDRSGAHAETWLGDFHGLVQADAFSGFGRLYEPGRKLGPLREAACWAHARRKFFELAELRKAPIAIEAVARIDAIFATERATNGLAADERRAHRRTRSAALVAELEAWLRQNRAKLSAKAPVAQAIDYMLKRWSAFILFLDDGRACLSNNAAERALRPIAVGRRNWTFAGSDAGGHRAAALYTLIETAKLNGINAQAWLADVLSRLPDHPAQHIDDLLPWNWTQHQPRPIAA</sequence>
<comment type="caution">
    <text evidence="6">The sequence shown here is derived from an EMBL/GenBank/DDBJ whole genome shotgun (WGS) entry which is preliminary data.</text>
</comment>
<dbReference type="InterPro" id="IPR024463">
    <property type="entry name" value="Transposase_TnpC_homeodom"/>
</dbReference>
<protein>
    <submittedName>
        <fullName evidence="6">Transposase</fullName>
    </submittedName>
</protein>
<keyword evidence="7" id="KW-1185">Reference proteome</keyword>
<dbReference type="InterPro" id="IPR039552">
    <property type="entry name" value="IS66_C"/>
</dbReference>
<dbReference type="AlphaFoldDB" id="A0AA37TEU2"/>
<dbReference type="InterPro" id="IPR052344">
    <property type="entry name" value="Transposase-related"/>
</dbReference>
<evidence type="ECO:0000313" key="7">
    <source>
        <dbReference type="Proteomes" id="UP001157440"/>
    </source>
</evidence>
<feature type="domain" description="Transposase IS66 zinc-finger binding" evidence="3">
    <location>
        <begin position="117"/>
        <end position="162"/>
    </location>
</feature>
<evidence type="ECO:0000259" key="2">
    <source>
        <dbReference type="Pfam" id="PF03050"/>
    </source>
</evidence>
<dbReference type="EMBL" id="BSPL01000012">
    <property type="protein sequence ID" value="GLS69893.1"/>
    <property type="molecule type" value="Genomic_DNA"/>
</dbReference>
<feature type="domain" description="Transposase IS66 C-terminal" evidence="5">
    <location>
        <begin position="471"/>
        <end position="508"/>
    </location>
</feature>
<dbReference type="Pfam" id="PF13817">
    <property type="entry name" value="DDE_Tnp_IS66_C"/>
    <property type="match status" value="1"/>
</dbReference>